<dbReference type="InterPro" id="IPR042088">
    <property type="entry name" value="OligoPept_F_C"/>
</dbReference>
<keyword evidence="1 6" id="KW-0645">Protease</keyword>
<dbReference type="InterPro" id="IPR013647">
    <property type="entry name" value="OligopepF_N_dom"/>
</dbReference>
<evidence type="ECO:0000256" key="1">
    <source>
        <dbReference type="ARBA" id="ARBA00022670"/>
    </source>
</evidence>
<reference evidence="9 10" key="1">
    <citation type="submission" date="2013-04" db="EMBL/GenBank/DDBJ databases">
        <title>The Genome Sequence of Treponema maltophilum ATCC 51939.</title>
        <authorList>
            <consortium name="The Broad Institute Genomics Platform"/>
            <person name="Earl A."/>
            <person name="Ward D."/>
            <person name="Feldgarden M."/>
            <person name="Gevers D."/>
            <person name="Leonetti C."/>
            <person name="Blanton J.M."/>
            <person name="Dewhirst F.E."/>
            <person name="Izard J."/>
            <person name="Walker B."/>
            <person name="Young S."/>
            <person name="Zeng Q."/>
            <person name="Gargeya S."/>
            <person name="Fitzgerald M."/>
            <person name="Haas B."/>
            <person name="Abouelleil A."/>
            <person name="Allen A.W."/>
            <person name="Alvarado L."/>
            <person name="Arachchi H.M."/>
            <person name="Berlin A.M."/>
            <person name="Chapman S.B."/>
            <person name="Gainer-Dewar J."/>
            <person name="Goldberg J."/>
            <person name="Griggs A."/>
            <person name="Gujja S."/>
            <person name="Hansen M."/>
            <person name="Howarth C."/>
            <person name="Imamovic A."/>
            <person name="Ireland A."/>
            <person name="Larimer J."/>
            <person name="McCowan C."/>
            <person name="Murphy C."/>
            <person name="Pearson M."/>
            <person name="Poon T.W."/>
            <person name="Priest M."/>
            <person name="Roberts A."/>
            <person name="Saif S."/>
            <person name="Shea T."/>
            <person name="Sisk P."/>
            <person name="Sykes S."/>
            <person name="Wortman J."/>
            <person name="Nusbaum C."/>
            <person name="Birren B."/>
        </authorList>
    </citation>
    <scope>NUCLEOTIDE SEQUENCE [LARGE SCALE GENOMIC DNA]</scope>
    <source>
        <strain evidence="9 10">ATCC 51939</strain>
    </source>
</reference>
<keyword evidence="5 6" id="KW-0482">Metalloprotease</keyword>
<organism evidence="9 10">
    <name type="scientific">Treponema maltophilum ATCC 51939</name>
    <dbReference type="NCBI Taxonomy" id="1125699"/>
    <lineage>
        <taxon>Bacteria</taxon>
        <taxon>Pseudomonadati</taxon>
        <taxon>Spirochaetota</taxon>
        <taxon>Spirochaetia</taxon>
        <taxon>Spirochaetales</taxon>
        <taxon>Treponemataceae</taxon>
        <taxon>Treponema</taxon>
    </lineage>
</organism>
<gene>
    <name evidence="9" type="ORF">HMPREF9194_02335</name>
</gene>
<feature type="domain" description="Peptidase M3A/M3B catalytic" evidence="7">
    <location>
        <begin position="199"/>
        <end position="588"/>
    </location>
</feature>
<evidence type="ECO:0000256" key="3">
    <source>
        <dbReference type="ARBA" id="ARBA00022801"/>
    </source>
</evidence>
<dbReference type="Gene3D" id="1.10.1370.20">
    <property type="entry name" value="Oligoendopeptidase f, C-terminal domain"/>
    <property type="match status" value="1"/>
</dbReference>
<keyword evidence="10" id="KW-1185">Reference proteome</keyword>
<dbReference type="InterPro" id="IPR001333">
    <property type="entry name" value="Peptidase_M32_Taq"/>
</dbReference>
<evidence type="ECO:0000256" key="4">
    <source>
        <dbReference type="ARBA" id="ARBA00022833"/>
    </source>
</evidence>
<proteinExistence type="inferred from homology"/>
<dbReference type="eggNOG" id="COG1164">
    <property type="taxonomic scope" value="Bacteria"/>
</dbReference>
<dbReference type="InterPro" id="IPR001567">
    <property type="entry name" value="Pept_M3A_M3B_dom"/>
</dbReference>
<name>S3K388_TREMA</name>
<dbReference type="Pfam" id="PF01432">
    <property type="entry name" value="Peptidase_M3"/>
    <property type="match status" value="1"/>
</dbReference>
<sequence length="607" mass="69242">MKQNQPKINAPVWDLSSVYSDVGGEDYVKALKDLEKGFDAVKKLLASPEKDEKFPEWLKKTVETQNKTDALYHSLLSYANAAYTTDTTNTKYLNAVSFLQEKGLIAKELHRTFRSILTLHAQELDTFYTTYPQERKYRFIFDEEITAQKHHMSDEQESVANDLQRFGADAWSRLQEQIISNAADAQTGKTFNELRNEAYSAERSVRKTAYEKELFLLKQSEIPLAASLNNLKGATVSLNKRRGWKGALERSLFECRMKSKTLDALIGAMEDALPMWRSYMKTKAKLLGLEKCAFYDIFAPLPPPSKKDAAGAQTACAERIWTFSDAKKYIIERFDSFSEDMGNFARLAFTQKWIDARVRRGKVGGAYCTEFPLHKVSRVLSNFTGTFSDVSTLAHELGHAYHNWCVKDSDYPFTTYPMTLAETASIFAETILIKDQLSKTSGYERAKLIEMHLSDANQVLVDILCRFYFERSVFEERAKGELSAGDFCRLMLDAQNKTYGSGLSKERHAYMWAVKCHYYIPEFDFYNFPYAFGQLFALALYARFEKEGAAFSAVYTSLLKDTGSASCEEVCRKAGFDIETKEFWESGIRVFALELKELKAYAASLAR</sequence>
<dbReference type="PANTHER" id="PTHR34217:SF1">
    <property type="entry name" value="CARBOXYPEPTIDASE 1"/>
    <property type="match status" value="1"/>
</dbReference>
<keyword evidence="2 6" id="KW-0479">Metal-binding</keyword>
<dbReference type="GO" id="GO:0046872">
    <property type="term" value="F:metal ion binding"/>
    <property type="evidence" value="ECO:0007669"/>
    <property type="project" value="UniProtKB-UniRule"/>
</dbReference>
<dbReference type="GO" id="GO:0004222">
    <property type="term" value="F:metalloendopeptidase activity"/>
    <property type="evidence" value="ECO:0007669"/>
    <property type="project" value="InterPro"/>
</dbReference>
<feature type="domain" description="Oligopeptidase F N-terminal" evidence="8">
    <location>
        <begin position="116"/>
        <end position="179"/>
    </location>
</feature>
<evidence type="ECO:0000259" key="8">
    <source>
        <dbReference type="Pfam" id="PF08439"/>
    </source>
</evidence>
<dbReference type="InterPro" id="IPR034006">
    <property type="entry name" value="M3B_PepF_2"/>
</dbReference>
<dbReference type="Gene3D" id="1.20.140.70">
    <property type="entry name" value="Oligopeptidase f, N-terminal domain"/>
    <property type="match status" value="1"/>
</dbReference>
<dbReference type="Pfam" id="PF08439">
    <property type="entry name" value="Peptidase_M3_N"/>
    <property type="match status" value="1"/>
</dbReference>
<dbReference type="RefSeq" id="WP_016526586.1">
    <property type="nucleotide sequence ID" value="NZ_KE332518.1"/>
</dbReference>
<keyword evidence="3 6" id="KW-0378">Hydrolase</keyword>
<evidence type="ECO:0000256" key="5">
    <source>
        <dbReference type="ARBA" id="ARBA00023049"/>
    </source>
</evidence>
<accession>S3K388</accession>
<evidence type="ECO:0000256" key="6">
    <source>
        <dbReference type="RuleBase" id="RU003435"/>
    </source>
</evidence>
<keyword evidence="4 6" id="KW-0862">Zinc</keyword>
<dbReference type="HOGENOM" id="CLU_021290_3_1_12"/>
<dbReference type="GO" id="GO:0006508">
    <property type="term" value="P:proteolysis"/>
    <property type="evidence" value="ECO:0007669"/>
    <property type="project" value="UniProtKB-KW"/>
</dbReference>
<dbReference type="CDD" id="cd09607">
    <property type="entry name" value="M3B_PepF"/>
    <property type="match status" value="1"/>
</dbReference>
<dbReference type="STRING" id="1125699.HMPREF9194_02335"/>
<dbReference type="GO" id="GO:0004181">
    <property type="term" value="F:metallocarboxypeptidase activity"/>
    <property type="evidence" value="ECO:0007669"/>
    <property type="project" value="InterPro"/>
</dbReference>
<evidence type="ECO:0000313" key="9">
    <source>
        <dbReference type="EMBL" id="EPF31980.1"/>
    </source>
</evidence>
<dbReference type="PATRIC" id="fig|1125699.3.peg.2351"/>
<protein>
    <submittedName>
        <fullName evidence="9">PepF/M3 family oligoendopeptidase</fullName>
    </submittedName>
</protein>
<comment type="caution">
    <text evidence="9">The sequence shown here is derived from an EMBL/GenBank/DDBJ whole genome shotgun (WGS) entry which is preliminary data.</text>
</comment>
<dbReference type="AlphaFoldDB" id="S3K388"/>
<evidence type="ECO:0000313" key="10">
    <source>
        <dbReference type="Proteomes" id="UP000014541"/>
    </source>
</evidence>
<evidence type="ECO:0000259" key="7">
    <source>
        <dbReference type="Pfam" id="PF01432"/>
    </source>
</evidence>
<evidence type="ECO:0000256" key="2">
    <source>
        <dbReference type="ARBA" id="ARBA00022723"/>
    </source>
</evidence>
<comment type="cofactor">
    <cofactor evidence="6">
        <name>Zn(2+)</name>
        <dbReference type="ChEBI" id="CHEBI:29105"/>
    </cofactor>
    <text evidence="6">Binds 1 zinc ion.</text>
</comment>
<comment type="similarity">
    <text evidence="6">Belongs to the peptidase M3 family.</text>
</comment>
<dbReference type="PANTHER" id="PTHR34217">
    <property type="entry name" value="METAL-DEPENDENT CARBOXYPEPTIDASE"/>
    <property type="match status" value="1"/>
</dbReference>
<dbReference type="OrthoDB" id="9769691at2"/>
<dbReference type="EMBL" id="ATFF01000006">
    <property type="protein sequence ID" value="EPF31980.1"/>
    <property type="molecule type" value="Genomic_DNA"/>
</dbReference>
<dbReference type="SUPFAM" id="SSF55486">
    <property type="entry name" value="Metalloproteases ('zincins'), catalytic domain"/>
    <property type="match status" value="1"/>
</dbReference>
<dbReference type="Proteomes" id="UP000014541">
    <property type="component" value="Unassembled WGS sequence"/>
</dbReference>